<gene>
    <name evidence="5" type="ORF">J2S17_001527</name>
</gene>
<evidence type="ECO:0000313" key="5">
    <source>
        <dbReference type="EMBL" id="MDQ0269655.1"/>
    </source>
</evidence>
<comment type="similarity">
    <text evidence="3">Belongs to the acetyltransferase family. RimJ subfamily.</text>
</comment>
<keyword evidence="2" id="KW-0012">Acyltransferase</keyword>
<protein>
    <submittedName>
        <fullName evidence="5">RimJ/RimL family protein N-acetyltransferase</fullName>
    </submittedName>
</protein>
<evidence type="ECO:0000313" key="6">
    <source>
        <dbReference type="Proteomes" id="UP001238088"/>
    </source>
</evidence>
<keyword evidence="6" id="KW-1185">Reference proteome</keyword>
<dbReference type="InterPro" id="IPR051531">
    <property type="entry name" value="N-acetyltransferase"/>
</dbReference>
<proteinExistence type="inferred from homology"/>
<comment type="caution">
    <text evidence="5">The sequence shown here is derived from an EMBL/GenBank/DDBJ whole genome shotgun (WGS) entry which is preliminary data.</text>
</comment>
<accession>A0ABU0AF52</accession>
<name>A0ABU0AF52_9BACI</name>
<dbReference type="SUPFAM" id="SSF55729">
    <property type="entry name" value="Acyl-CoA N-acyltransferases (Nat)"/>
    <property type="match status" value="1"/>
</dbReference>
<dbReference type="InterPro" id="IPR000182">
    <property type="entry name" value="GNAT_dom"/>
</dbReference>
<dbReference type="Gene3D" id="3.40.630.30">
    <property type="match status" value="1"/>
</dbReference>
<evidence type="ECO:0000259" key="4">
    <source>
        <dbReference type="PROSITE" id="PS51186"/>
    </source>
</evidence>
<organism evidence="5 6">
    <name type="scientific">Cytobacillus purgationiresistens</name>
    <dbReference type="NCBI Taxonomy" id="863449"/>
    <lineage>
        <taxon>Bacteria</taxon>
        <taxon>Bacillati</taxon>
        <taxon>Bacillota</taxon>
        <taxon>Bacilli</taxon>
        <taxon>Bacillales</taxon>
        <taxon>Bacillaceae</taxon>
        <taxon>Cytobacillus</taxon>
    </lineage>
</organism>
<feature type="domain" description="N-acetyltransferase" evidence="4">
    <location>
        <begin position="18"/>
        <end position="183"/>
    </location>
</feature>
<evidence type="ECO:0000256" key="1">
    <source>
        <dbReference type="ARBA" id="ARBA00022679"/>
    </source>
</evidence>
<dbReference type="EMBL" id="JAUSUB010000005">
    <property type="protein sequence ID" value="MDQ0269655.1"/>
    <property type="molecule type" value="Genomic_DNA"/>
</dbReference>
<dbReference type="Pfam" id="PF13302">
    <property type="entry name" value="Acetyltransf_3"/>
    <property type="match status" value="1"/>
</dbReference>
<dbReference type="InterPro" id="IPR016181">
    <property type="entry name" value="Acyl_CoA_acyltransferase"/>
</dbReference>
<dbReference type="PROSITE" id="PS51186">
    <property type="entry name" value="GNAT"/>
    <property type="match status" value="1"/>
</dbReference>
<dbReference type="PANTHER" id="PTHR43792:SF8">
    <property type="entry name" value="[RIBOSOMAL PROTEIN US5]-ALANINE N-ACETYLTRANSFERASE"/>
    <property type="match status" value="1"/>
</dbReference>
<sequence length="187" mass="21803">MKLMIYSKTEKTIVSDRLILRLFKESDAKNVSIMCNNYNIYKSTLSLPYPYSLECALSWIVNHEQNFALDRMYELAITDKNSGQLYGAIAISNHKQYKNGEIAYWIGEEYWGNGYGTEAAKAMIEFVFKEKNYHRVYARHFKSNPASGKIMKKCGMIYEGTLKDHIYKNDSFEDMVYYGIINPMKKV</sequence>
<evidence type="ECO:0000256" key="2">
    <source>
        <dbReference type="ARBA" id="ARBA00023315"/>
    </source>
</evidence>
<dbReference type="Proteomes" id="UP001238088">
    <property type="component" value="Unassembled WGS sequence"/>
</dbReference>
<dbReference type="PANTHER" id="PTHR43792">
    <property type="entry name" value="GNAT FAMILY, PUTATIVE (AFU_ORTHOLOGUE AFUA_3G00765)-RELATED-RELATED"/>
    <property type="match status" value="1"/>
</dbReference>
<keyword evidence="1" id="KW-0808">Transferase</keyword>
<reference evidence="5 6" key="1">
    <citation type="submission" date="2023-07" db="EMBL/GenBank/DDBJ databases">
        <title>Genomic Encyclopedia of Type Strains, Phase IV (KMG-IV): sequencing the most valuable type-strain genomes for metagenomic binning, comparative biology and taxonomic classification.</title>
        <authorList>
            <person name="Goeker M."/>
        </authorList>
    </citation>
    <scope>NUCLEOTIDE SEQUENCE [LARGE SCALE GENOMIC DNA]</scope>
    <source>
        <strain evidence="5 6">DSM 23494</strain>
    </source>
</reference>
<evidence type="ECO:0000256" key="3">
    <source>
        <dbReference type="ARBA" id="ARBA00038502"/>
    </source>
</evidence>